<dbReference type="Pfam" id="PF01148">
    <property type="entry name" value="CTP_transf_1"/>
    <property type="match status" value="1"/>
</dbReference>
<evidence type="ECO:0000313" key="13">
    <source>
        <dbReference type="EMBL" id="GMH68090.1"/>
    </source>
</evidence>
<dbReference type="AlphaFoldDB" id="A0A9W7E7N4"/>
<keyword evidence="2" id="KW-1003">Cell membrane</keyword>
<evidence type="ECO:0000256" key="8">
    <source>
        <dbReference type="ARBA" id="ARBA00023098"/>
    </source>
</evidence>
<organism evidence="13 14">
    <name type="scientific">Triparma retinervis</name>
    <dbReference type="NCBI Taxonomy" id="2557542"/>
    <lineage>
        <taxon>Eukaryota</taxon>
        <taxon>Sar</taxon>
        <taxon>Stramenopiles</taxon>
        <taxon>Ochrophyta</taxon>
        <taxon>Bolidophyceae</taxon>
        <taxon>Parmales</taxon>
        <taxon>Triparmaceae</taxon>
        <taxon>Triparma</taxon>
    </lineage>
</organism>
<keyword evidence="3" id="KW-0444">Lipid biosynthesis</keyword>
<reference evidence="13" key="1">
    <citation type="submission" date="2022-07" db="EMBL/GenBank/DDBJ databases">
        <title>Genome analysis of Parmales, a sister group of diatoms, reveals the evolutionary specialization of diatoms from phago-mixotrophs to photoautotrophs.</title>
        <authorList>
            <person name="Ban H."/>
            <person name="Sato S."/>
            <person name="Yoshikawa S."/>
            <person name="Kazumasa Y."/>
            <person name="Nakamura Y."/>
            <person name="Ichinomiya M."/>
            <person name="Saitoh K."/>
            <person name="Sato N."/>
            <person name="Blanc-Mathieu R."/>
            <person name="Endo H."/>
            <person name="Kuwata A."/>
            <person name="Ogata H."/>
        </authorList>
    </citation>
    <scope>NUCLEOTIDE SEQUENCE</scope>
</reference>
<evidence type="ECO:0000256" key="5">
    <source>
        <dbReference type="ARBA" id="ARBA00022692"/>
    </source>
</evidence>
<dbReference type="EMBL" id="BRXZ01001314">
    <property type="protein sequence ID" value="GMH68090.1"/>
    <property type="molecule type" value="Genomic_DNA"/>
</dbReference>
<feature type="signal peptide" evidence="12">
    <location>
        <begin position="1"/>
        <end position="21"/>
    </location>
</feature>
<feature type="chain" id="PRO_5040886673" description="Phosphatidate cytidylyltransferase" evidence="12">
    <location>
        <begin position="22"/>
        <end position="224"/>
    </location>
</feature>
<comment type="subcellular location">
    <subcellularLocation>
        <location evidence="1">Cell membrane</location>
        <topology evidence="1">Multi-pass membrane protein</topology>
    </subcellularLocation>
</comment>
<evidence type="ECO:0000256" key="1">
    <source>
        <dbReference type="ARBA" id="ARBA00004651"/>
    </source>
</evidence>
<dbReference type="GO" id="GO:0004605">
    <property type="term" value="F:phosphatidate cytidylyltransferase activity"/>
    <property type="evidence" value="ECO:0007669"/>
    <property type="project" value="TreeGrafter"/>
</dbReference>
<evidence type="ECO:0008006" key="15">
    <source>
        <dbReference type="Google" id="ProtNLM"/>
    </source>
</evidence>
<evidence type="ECO:0000256" key="2">
    <source>
        <dbReference type="ARBA" id="ARBA00022475"/>
    </source>
</evidence>
<proteinExistence type="predicted"/>
<evidence type="ECO:0000313" key="14">
    <source>
        <dbReference type="Proteomes" id="UP001165082"/>
    </source>
</evidence>
<dbReference type="GO" id="GO:0016024">
    <property type="term" value="P:CDP-diacylglycerol biosynthetic process"/>
    <property type="evidence" value="ECO:0007669"/>
    <property type="project" value="TreeGrafter"/>
</dbReference>
<keyword evidence="9" id="KW-0472">Membrane</keyword>
<gene>
    <name evidence="13" type="ORF">TrRE_jg12612</name>
</gene>
<evidence type="ECO:0000256" key="12">
    <source>
        <dbReference type="SAM" id="SignalP"/>
    </source>
</evidence>
<keyword evidence="10" id="KW-0594">Phospholipid biosynthesis</keyword>
<evidence type="ECO:0000256" key="4">
    <source>
        <dbReference type="ARBA" id="ARBA00022679"/>
    </source>
</evidence>
<evidence type="ECO:0000256" key="11">
    <source>
        <dbReference type="ARBA" id="ARBA00023264"/>
    </source>
</evidence>
<dbReference type="PANTHER" id="PTHR46382:SF1">
    <property type="entry name" value="PHOSPHATIDATE CYTIDYLYLTRANSFERASE"/>
    <property type="match status" value="1"/>
</dbReference>
<keyword evidence="14" id="KW-1185">Reference proteome</keyword>
<protein>
    <recommendedName>
        <fullName evidence="15">Phosphatidate cytidylyltransferase</fullName>
    </recommendedName>
</protein>
<evidence type="ECO:0000256" key="6">
    <source>
        <dbReference type="ARBA" id="ARBA00022695"/>
    </source>
</evidence>
<keyword evidence="8" id="KW-0443">Lipid metabolism</keyword>
<keyword evidence="5" id="KW-0812">Transmembrane</keyword>
<evidence type="ECO:0000256" key="9">
    <source>
        <dbReference type="ARBA" id="ARBA00023136"/>
    </source>
</evidence>
<keyword evidence="4" id="KW-0808">Transferase</keyword>
<keyword evidence="6" id="KW-0548">Nucleotidyltransferase</keyword>
<name>A0A9W7E7N4_9STRA</name>
<evidence type="ECO:0000256" key="3">
    <source>
        <dbReference type="ARBA" id="ARBA00022516"/>
    </source>
</evidence>
<keyword evidence="12" id="KW-0732">Signal</keyword>
<dbReference type="Proteomes" id="UP001165082">
    <property type="component" value="Unassembled WGS sequence"/>
</dbReference>
<evidence type="ECO:0000256" key="7">
    <source>
        <dbReference type="ARBA" id="ARBA00022989"/>
    </source>
</evidence>
<keyword evidence="11" id="KW-1208">Phospholipid metabolism</keyword>
<dbReference type="PANTHER" id="PTHR46382">
    <property type="entry name" value="PHOSPHATIDATE CYTIDYLYLTRANSFERASE"/>
    <property type="match status" value="1"/>
</dbReference>
<keyword evidence="7" id="KW-1133">Transmembrane helix</keyword>
<evidence type="ECO:0000256" key="10">
    <source>
        <dbReference type="ARBA" id="ARBA00023209"/>
    </source>
</evidence>
<dbReference type="OrthoDB" id="10260889at2759"/>
<comment type="caution">
    <text evidence="13">The sequence shown here is derived from an EMBL/GenBank/DDBJ whole genome shotgun (WGS) entry which is preliminary data.</text>
</comment>
<accession>A0A9W7E7N4</accession>
<dbReference type="GO" id="GO:0005886">
    <property type="term" value="C:plasma membrane"/>
    <property type="evidence" value="ECO:0007669"/>
    <property type="project" value="UniProtKB-SubCell"/>
</dbReference>
<sequence length="224" mass="23882">MVGILILVTLAIMVDFDPTDTTTTIGPKRLDVVVPAVLYTTFLTLLPPSLKPQTLLPPQAAALSMSTLDMSTIIATYSAMLMIPTSSLKIYTATSAYMIDTAGLLFGRKFGGRFIERGEWLRGVSPNKSWEGYVAGFGVSCLMSSFFVPGFGVGDRPGPGVYLPFALLSFLASTLGDLYNSKCKRLANVKDTGTTMGAFGGVWDRMDSVMGNSLVVAAYCGGIK</sequence>